<comment type="caution">
    <text evidence="7">The sequence shown here is derived from an EMBL/GenBank/DDBJ whole genome shotgun (WGS) entry which is preliminary data.</text>
</comment>
<dbReference type="InterPro" id="IPR036898">
    <property type="entry name" value="RNA_pol_Rpb7-like_N_sf"/>
</dbReference>
<dbReference type="GO" id="GO:0005736">
    <property type="term" value="C:RNA polymerase I complex"/>
    <property type="evidence" value="ECO:0007669"/>
    <property type="project" value="TreeGrafter"/>
</dbReference>
<sequence>MASPFAKAKLVMSVSLAPYHIQNAKKGLEDQLSQMLMKYCEPVQGVLLSFNSLQMINPYGHIINETPFIHVRVAADALVFRPTPGMKLSATVNKIGSNHIGLLLAGVFNVSIAATEMPSGFVHNHFEEAWVGEDGASISLQDEVRFKVLQVHEAHGVISIDGTLRSVKQTAESESPQKKKAEVIVEETPKKVKVVKRKHVAFADEVAPEEDDTPVVIEESPEVTKKTKKSKKKVVEDVAEEENDGVVPVKKTKKAKKHSQ</sequence>
<evidence type="ECO:0000256" key="2">
    <source>
        <dbReference type="ARBA" id="ARBA00022478"/>
    </source>
</evidence>
<feature type="compositionally biased region" description="Basic residues" evidence="5">
    <location>
        <begin position="250"/>
        <end position="260"/>
    </location>
</feature>
<dbReference type="PANTHER" id="PTHR12709:SF5">
    <property type="entry name" value="DNA-DIRECTED RNA POLYMERASE I SUBUNIT RPA43"/>
    <property type="match status" value="1"/>
</dbReference>
<accession>A0A6G0XIV8</accession>
<keyword evidence="4" id="KW-0539">Nucleus</keyword>
<dbReference type="Gene3D" id="2.40.50.1060">
    <property type="match status" value="1"/>
</dbReference>
<evidence type="ECO:0000259" key="6">
    <source>
        <dbReference type="Pfam" id="PF17875"/>
    </source>
</evidence>
<dbReference type="EMBL" id="VJMJ01000053">
    <property type="protein sequence ID" value="KAF0740233.1"/>
    <property type="molecule type" value="Genomic_DNA"/>
</dbReference>
<dbReference type="PANTHER" id="PTHR12709">
    <property type="entry name" value="DNA-DIRECTED RNA POLYMERASE II, III"/>
    <property type="match status" value="1"/>
</dbReference>
<evidence type="ECO:0000256" key="3">
    <source>
        <dbReference type="ARBA" id="ARBA00023163"/>
    </source>
</evidence>
<evidence type="ECO:0000256" key="1">
    <source>
        <dbReference type="ARBA" id="ARBA00004123"/>
    </source>
</evidence>
<dbReference type="AlphaFoldDB" id="A0A6G0XIV8"/>
<keyword evidence="2" id="KW-0240">DNA-directed RNA polymerase</keyword>
<dbReference type="InterPro" id="IPR041178">
    <property type="entry name" value="RPA43_OB"/>
</dbReference>
<name>A0A6G0XIV8_9STRA</name>
<dbReference type="InterPro" id="IPR045113">
    <property type="entry name" value="Rpb7-like"/>
</dbReference>
<reference evidence="7 8" key="1">
    <citation type="submission" date="2019-07" db="EMBL/GenBank/DDBJ databases">
        <title>Genomics analysis of Aphanomyces spp. identifies a new class of oomycete effector associated with host adaptation.</title>
        <authorList>
            <person name="Gaulin E."/>
        </authorList>
    </citation>
    <scope>NUCLEOTIDE SEQUENCE [LARGE SCALE GENOMIC DNA]</scope>
    <source>
        <strain evidence="7 8">ATCC 201684</strain>
    </source>
</reference>
<organism evidence="7 8">
    <name type="scientific">Aphanomyces euteiches</name>
    <dbReference type="NCBI Taxonomy" id="100861"/>
    <lineage>
        <taxon>Eukaryota</taxon>
        <taxon>Sar</taxon>
        <taxon>Stramenopiles</taxon>
        <taxon>Oomycota</taxon>
        <taxon>Saprolegniomycetes</taxon>
        <taxon>Saprolegniales</taxon>
        <taxon>Verrucalvaceae</taxon>
        <taxon>Aphanomyces</taxon>
    </lineage>
</organism>
<gene>
    <name evidence="7" type="ORF">Ae201684_004238</name>
</gene>
<evidence type="ECO:0000256" key="4">
    <source>
        <dbReference type="ARBA" id="ARBA00023242"/>
    </source>
</evidence>
<evidence type="ECO:0000313" key="8">
    <source>
        <dbReference type="Proteomes" id="UP000481153"/>
    </source>
</evidence>
<keyword evidence="8" id="KW-1185">Reference proteome</keyword>
<dbReference type="VEuPathDB" id="FungiDB:AeMF1_016772"/>
<protein>
    <recommendedName>
        <fullName evidence="6">RPA43 OB domain-containing protein</fullName>
    </recommendedName>
</protein>
<dbReference type="Pfam" id="PF17875">
    <property type="entry name" value="RPA43_OB"/>
    <property type="match status" value="1"/>
</dbReference>
<feature type="region of interest" description="Disordered" evidence="5">
    <location>
        <begin position="208"/>
        <end position="260"/>
    </location>
</feature>
<evidence type="ECO:0000256" key="5">
    <source>
        <dbReference type="SAM" id="MobiDB-lite"/>
    </source>
</evidence>
<evidence type="ECO:0000313" key="7">
    <source>
        <dbReference type="EMBL" id="KAF0740233.1"/>
    </source>
</evidence>
<proteinExistence type="predicted"/>
<dbReference type="GO" id="GO:0006352">
    <property type="term" value="P:DNA-templated transcription initiation"/>
    <property type="evidence" value="ECO:0007669"/>
    <property type="project" value="InterPro"/>
</dbReference>
<keyword evidence="3" id="KW-0804">Transcription</keyword>
<comment type="subcellular location">
    <subcellularLocation>
        <location evidence="1">Nucleus</location>
    </subcellularLocation>
</comment>
<dbReference type="GO" id="GO:0006362">
    <property type="term" value="P:transcription elongation by RNA polymerase I"/>
    <property type="evidence" value="ECO:0007669"/>
    <property type="project" value="TreeGrafter"/>
</dbReference>
<dbReference type="Proteomes" id="UP000481153">
    <property type="component" value="Unassembled WGS sequence"/>
</dbReference>
<dbReference type="Gene3D" id="3.30.1490.120">
    <property type="entry name" value="RNA polymerase Rpb7-like, N-terminal domain"/>
    <property type="match status" value="1"/>
</dbReference>
<feature type="domain" description="RPA43 OB" evidence="6">
    <location>
        <begin position="82"/>
        <end position="164"/>
    </location>
</feature>